<evidence type="ECO:0000256" key="2">
    <source>
        <dbReference type="SAM" id="Phobius"/>
    </source>
</evidence>
<keyword evidence="2" id="KW-0812">Transmembrane</keyword>
<feature type="compositionally biased region" description="Pro residues" evidence="1">
    <location>
        <begin position="170"/>
        <end position="182"/>
    </location>
</feature>
<accession>A0A3A8JAZ7</accession>
<dbReference type="AlphaFoldDB" id="A0A3A8JAZ7"/>
<evidence type="ECO:0000313" key="4">
    <source>
        <dbReference type="Proteomes" id="UP000268094"/>
    </source>
</evidence>
<dbReference type="EMBL" id="RAVZ01000018">
    <property type="protein sequence ID" value="RKG92862.1"/>
    <property type="molecule type" value="Genomic_DNA"/>
</dbReference>
<proteinExistence type="predicted"/>
<feature type="region of interest" description="Disordered" evidence="1">
    <location>
        <begin position="170"/>
        <end position="207"/>
    </location>
</feature>
<sequence length="308" mass="32206">MFVLAAILALPGIARAQIVVGLYPVQGNIEPGVRTDAEGLIASGVRASNRRQGLLVLRGPVPLKATCEPKATTECLAGLSRKGAIIYAEATVVDGVASVTMSAITDQQQRTAPVTFRFVPGLLDLRPAHYAVEQLEKALTHLTLPSLADVPVPEVASSAPAPVVRPEVLPEPRPVASAPPAPVEVDPPEARDPLSLQDKSSPKSSGWMRKTGIYASIGGAVLVGTGGVFGLRSSSLNNDLSRRYNEGRLVPADRAKYDQAKTSSMLANTLMIGGGVVALTGLTLWGLSAVSFDSDGDGGGNIYLRGRW</sequence>
<organism evidence="3 4">
    <name type="scientific">Corallococcus terminator</name>
    <dbReference type="NCBI Taxonomy" id="2316733"/>
    <lineage>
        <taxon>Bacteria</taxon>
        <taxon>Pseudomonadati</taxon>
        <taxon>Myxococcota</taxon>
        <taxon>Myxococcia</taxon>
        <taxon>Myxococcales</taxon>
        <taxon>Cystobacterineae</taxon>
        <taxon>Myxococcaceae</taxon>
        <taxon>Corallococcus</taxon>
    </lineage>
</organism>
<comment type="caution">
    <text evidence="3">The sequence shown here is derived from an EMBL/GenBank/DDBJ whole genome shotgun (WGS) entry which is preliminary data.</text>
</comment>
<keyword evidence="2" id="KW-0472">Membrane</keyword>
<keyword evidence="4" id="KW-1185">Reference proteome</keyword>
<dbReference type="Proteomes" id="UP000268094">
    <property type="component" value="Unassembled WGS sequence"/>
</dbReference>
<feature type="transmembrane region" description="Helical" evidence="2">
    <location>
        <begin position="266"/>
        <end position="287"/>
    </location>
</feature>
<gene>
    <name evidence="3" type="ORF">D7V88_04670</name>
</gene>
<feature type="transmembrane region" description="Helical" evidence="2">
    <location>
        <begin position="212"/>
        <end position="231"/>
    </location>
</feature>
<evidence type="ECO:0000313" key="3">
    <source>
        <dbReference type="EMBL" id="RKG92862.1"/>
    </source>
</evidence>
<evidence type="ECO:0000256" key="1">
    <source>
        <dbReference type="SAM" id="MobiDB-lite"/>
    </source>
</evidence>
<name>A0A3A8JAZ7_9BACT</name>
<keyword evidence="2" id="KW-1133">Transmembrane helix</keyword>
<protein>
    <submittedName>
        <fullName evidence="3">Uncharacterized protein</fullName>
    </submittedName>
</protein>
<reference evidence="4" key="1">
    <citation type="submission" date="2018-09" db="EMBL/GenBank/DDBJ databases">
        <authorList>
            <person name="Livingstone P.G."/>
            <person name="Whitworth D.E."/>
        </authorList>
    </citation>
    <scope>NUCLEOTIDE SEQUENCE [LARGE SCALE GENOMIC DNA]</scope>
    <source>
        <strain evidence="4">CA054A</strain>
    </source>
</reference>